<dbReference type="InterPro" id="IPR050496">
    <property type="entry name" value="SNF2_RAD54_helicase_repair"/>
</dbReference>
<dbReference type="SMART" id="SM00487">
    <property type="entry name" value="DEXDc"/>
    <property type="match status" value="1"/>
</dbReference>
<name>A0A1M6NVW0_9BACT</name>
<dbReference type="CDD" id="cd18793">
    <property type="entry name" value="SF2_C_SNF"/>
    <property type="match status" value="1"/>
</dbReference>
<protein>
    <submittedName>
        <fullName evidence="5">Superfamily II DNA or RNA helicase, SNF2 family</fullName>
    </submittedName>
</protein>
<dbReference type="SMART" id="SM00490">
    <property type="entry name" value="HELICc"/>
    <property type="match status" value="1"/>
</dbReference>
<keyword evidence="5" id="KW-0067">ATP-binding</keyword>
<dbReference type="PANTHER" id="PTHR45629">
    <property type="entry name" value="SNF2/RAD54 FAMILY MEMBER"/>
    <property type="match status" value="1"/>
</dbReference>
<accession>A0A1M6NVW0</accession>
<dbReference type="GO" id="GO:0004519">
    <property type="term" value="F:endonuclease activity"/>
    <property type="evidence" value="ECO:0007669"/>
    <property type="project" value="InterPro"/>
</dbReference>
<dbReference type="Gene3D" id="3.40.50.300">
    <property type="entry name" value="P-loop containing nucleotide triphosphate hydrolases"/>
    <property type="match status" value="1"/>
</dbReference>
<dbReference type="InterPro" id="IPR011856">
    <property type="entry name" value="tRNA_endonuc-like_dom_sf"/>
</dbReference>
<dbReference type="InterPro" id="IPR014001">
    <property type="entry name" value="Helicase_ATP-bd"/>
</dbReference>
<dbReference type="GO" id="GO:0016787">
    <property type="term" value="F:hydrolase activity"/>
    <property type="evidence" value="ECO:0007669"/>
    <property type="project" value="UniProtKB-KW"/>
</dbReference>
<feature type="coiled-coil region" evidence="2">
    <location>
        <begin position="378"/>
        <end position="405"/>
    </location>
</feature>
<dbReference type="Gene3D" id="3.40.50.10810">
    <property type="entry name" value="Tandem AAA-ATPase domain"/>
    <property type="match status" value="1"/>
</dbReference>
<keyword evidence="1" id="KW-0378">Hydrolase</keyword>
<dbReference type="SUPFAM" id="SSF52540">
    <property type="entry name" value="P-loop containing nucleoside triphosphate hydrolases"/>
    <property type="match status" value="2"/>
</dbReference>
<sequence length="1169" mass="131605">MGILDAIRSLRHQSKSSFEVRPDSKSLLFSLSKDQFDECLDGKAEPFVTHQFVALKMLEEQGAAEQLANGFRVFAADAVCLDQENRELLGLPEPWPGSFDVNFIAQTTRSGFEIQCSLCFLDGAKTRQYSLNGPMLRLSEQETYLPDHAQWTILDAVKWHHDLPGEKRTEYNNLLAVHLLQEAKKEGARIQLAHFEDLETAVPGSVGVAGRLADNGDLFLLPSFENLGAEEMDIEKRLGQLSDNPVASFRVKNKIVLLDESRFNAAREIIEHRRIPKEQVQQFLETPSAYLDASLVNLELGFSFRMHGATEFKHAYFGRTDAASIEWFQLIEQPKERPAETPSKLERVIKELDDVYAFRERMEDARHAGAETFPFNEYEFSLSESAKLEAELKEIETQFETNREETHEQHEEDKEVLSKDKPALLTTDIDTHDEALPECLSDGTNIDFSPWAQPIDWSIVKRSPYPHQEQGVRWLLGHMDGALRHPRPESGVRGCLLADDMGLGKTYMTLVAMALFLKMRKDLWLSTGPVLVVAPSILLDVWNQEVEATFHQSPFRDIVTLQGKELSKFKSAKGNEIHGDGGDVRYCLKVGGRDYPIDRLDMPNRLVLTTYDTLRNYQFSMCSVDWSMVVFDEAQAIKNPNSLQTRAAKGLRSGFNLLVTGTPVENDLRDFWCLFDTAFPGYLRAYQDFRKQYMAPICNAPPDNVGQTREQVGKELREHVGEFMLRRTKEENLKGLPEKRIRLGAPVPSVSSSQIKVKHAPNLECMMEGRQRLLYDSIITATLDAQNGGQKGAALKGLHQLRDVSLHSGIMDGGVLPEPEKVLDIQAGKGESAKLARLLLLIDEIRDRNEKVIIFLINRRLQRYLSTVLQMKYHLPVDIINGETKGQGTGRDPKTRHTMIAKFQAQKGFGVLIMSPLAAGVGLTVTAANNVIHFQRHWNPAKEDQATDRVYRIGQERVVNVYIPVAHHPEMPSFEVNLNTLLSRKTDLKDAVVTCPDVSPDQIYAQGIFGHSASIPKQEPLGMEDVHEMPWAHFEALAAELAVRAFDAEAWLTPASGDRGCDVVVMSANHGNMLIQCKHSGKGAVSGEMASREVHSSKPFYEEMAGCKFQRLIVCTNVKKISAKENEIKKIYGVEFWNGGAIKKLLAKNPIRQSDILSRLYADRFTEKA</sequence>
<dbReference type="InterPro" id="IPR000330">
    <property type="entry name" value="SNF2_N"/>
</dbReference>
<dbReference type="InterPro" id="IPR049730">
    <property type="entry name" value="SNF2/RAD54-like_C"/>
</dbReference>
<dbReference type="OrthoDB" id="18878at2"/>
<dbReference type="Pfam" id="PF04471">
    <property type="entry name" value="Mrr_cat"/>
    <property type="match status" value="1"/>
</dbReference>
<keyword evidence="2" id="KW-0175">Coiled coil</keyword>
<dbReference type="PANTHER" id="PTHR45629:SF7">
    <property type="entry name" value="DNA EXCISION REPAIR PROTEIN ERCC-6-RELATED"/>
    <property type="match status" value="1"/>
</dbReference>
<dbReference type="InterPro" id="IPR038718">
    <property type="entry name" value="SNF2-like_sf"/>
</dbReference>
<dbReference type="EMBL" id="FQZU01000016">
    <property type="protein sequence ID" value="SHJ99771.1"/>
    <property type="molecule type" value="Genomic_DNA"/>
</dbReference>
<dbReference type="GO" id="GO:0009307">
    <property type="term" value="P:DNA restriction-modification system"/>
    <property type="evidence" value="ECO:0007669"/>
    <property type="project" value="InterPro"/>
</dbReference>
<dbReference type="STRING" id="1121393.SAMN02745216_02672"/>
<evidence type="ECO:0000256" key="1">
    <source>
        <dbReference type="ARBA" id="ARBA00022801"/>
    </source>
</evidence>
<dbReference type="GO" id="GO:0003677">
    <property type="term" value="F:DNA binding"/>
    <property type="evidence" value="ECO:0007669"/>
    <property type="project" value="InterPro"/>
</dbReference>
<evidence type="ECO:0000259" key="3">
    <source>
        <dbReference type="PROSITE" id="PS51192"/>
    </source>
</evidence>
<feature type="domain" description="Helicase C-terminal" evidence="4">
    <location>
        <begin position="834"/>
        <end position="999"/>
    </location>
</feature>
<keyword evidence="6" id="KW-1185">Reference proteome</keyword>
<dbReference type="InterPro" id="IPR001650">
    <property type="entry name" value="Helicase_C-like"/>
</dbReference>
<dbReference type="GO" id="GO:0005524">
    <property type="term" value="F:ATP binding"/>
    <property type="evidence" value="ECO:0007669"/>
    <property type="project" value="InterPro"/>
</dbReference>
<evidence type="ECO:0000313" key="5">
    <source>
        <dbReference type="EMBL" id="SHJ99771.1"/>
    </source>
</evidence>
<keyword evidence="5" id="KW-0347">Helicase</keyword>
<evidence type="ECO:0000313" key="6">
    <source>
        <dbReference type="Proteomes" id="UP000183994"/>
    </source>
</evidence>
<proteinExistence type="predicted"/>
<dbReference type="Pfam" id="PF00176">
    <property type="entry name" value="SNF2-rel_dom"/>
    <property type="match status" value="1"/>
</dbReference>
<reference evidence="6" key="1">
    <citation type="submission" date="2016-11" db="EMBL/GenBank/DDBJ databases">
        <authorList>
            <person name="Varghese N."/>
            <person name="Submissions S."/>
        </authorList>
    </citation>
    <scope>NUCLEOTIDE SEQUENCE [LARGE SCALE GENOMIC DNA]</scope>
    <source>
        <strain evidence="6">DSM 16219</strain>
    </source>
</reference>
<dbReference type="AlphaFoldDB" id="A0A1M6NVW0"/>
<gene>
    <name evidence="5" type="ORF">SAMN02745216_02672</name>
</gene>
<evidence type="ECO:0000259" key="4">
    <source>
        <dbReference type="PROSITE" id="PS51194"/>
    </source>
</evidence>
<dbReference type="PROSITE" id="PS51194">
    <property type="entry name" value="HELICASE_CTER"/>
    <property type="match status" value="1"/>
</dbReference>
<evidence type="ECO:0000256" key="2">
    <source>
        <dbReference type="SAM" id="Coils"/>
    </source>
</evidence>
<dbReference type="RefSeq" id="WP_073476590.1">
    <property type="nucleotide sequence ID" value="NZ_FQZU01000016.1"/>
</dbReference>
<dbReference type="Proteomes" id="UP000183994">
    <property type="component" value="Unassembled WGS sequence"/>
</dbReference>
<dbReference type="InterPro" id="IPR007560">
    <property type="entry name" value="Restrct_endonuc_IV_Mrr"/>
</dbReference>
<keyword evidence="5" id="KW-0547">Nucleotide-binding</keyword>
<dbReference type="GO" id="GO:0004386">
    <property type="term" value="F:helicase activity"/>
    <property type="evidence" value="ECO:0007669"/>
    <property type="project" value="UniProtKB-KW"/>
</dbReference>
<dbReference type="InterPro" id="IPR027417">
    <property type="entry name" value="P-loop_NTPase"/>
</dbReference>
<dbReference type="Gene3D" id="3.40.1350.10">
    <property type="match status" value="1"/>
</dbReference>
<dbReference type="PROSITE" id="PS51192">
    <property type="entry name" value="HELICASE_ATP_BIND_1"/>
    <property type="match status" value="1"/>
</dbReference>
<organism evidence="5 6">
    <name type="scientific">Desulfatibacillum alkenivorans DSM 16219</name>
    <dbReference type="NCBI Taxonomy" id="1121393"/>
    <lineage>
        <taxon>Bacteria</taxon>
        <taxon>Pseudomonadati</taxon>
        <taxon>Thermodesulfobacteriota</taxon>
        <taxon>Desulfobacteria</taxon>
        <taxon>Desulfobacterales</taxon>
        <taxon>Desulfatibacillaceae</taxon>
        <taxon>Desulfatibacillum</taxon>
    </lineage>
</organism>
<feature type="domain" description="Helicase ATP-binding" evidence="3">
    <location>
        <begin position="486"/>
        <end position="681"/>
    </location>
</feature>
<dbReference type="Pfam" id="PF00271">
    <property type="entry name" value="Helicase_C"/>
    <property type="match status" value="1"/>
</dbReference>